<name>A0A4R5DIP3_9ACTN</name>
<organism evidence="8 9">
    <name type="scientific">Jiangella asiatica</name>
    <dbReference type="NCBI Taxonomy" id="2530372"/>
    <lineage>
        <taxon>Bacteria</taxon>
        <taxon>Bacillati</taxon>
        <taxon>Actinomycetota</taxon>
        <taxon>Actinomycetes</taxon>
        <taxon>Jiangellales</taxon>
        <taxon>Jiangellaceae</taxon>
        <taxon>Jiangella</taxon>
    </lineage>
</organism>
<dbReference type="PROSITE" id="PS51198">
    <property type="entry name" value="UVRD_HELICASE_ATP_BIND"/>
    <property type="match status" value="1"/>
</dbReference>
<accession>A0A4R5DIP3</accession>
<dbReference type="InterPro" id="IPR027417">
    <property type="entry name" value="P-loop_NTPase"/>
</dbReference>
<dbReference type="SUPFAM" id="SSF52540">
    <property type="entry name" value="P-loop containing nucleoside triphosphate hydrolases"/>
    <property type="match status" value="2"/>
</dbReference>
<dbReference type="GO" id="GO:0000725">
    <property type="term" value="P:recombinational repair"/>
    <property type="evidence" value="ECO:0007669"/>
    <property type="project" value="TreeGrafter"/>
</dbReference>
<sequence>MWWRAAGICTKVLCPSRPDRVTGPSETPHLPPSPRRPSPVSATDPTLLAEREHLLRARADLRAMREHTLSLNAQGGDHVSTEYLKAALYRRAKALEDDPSLPLFFGRIDRVEPGHGREETHESFHIGRRHVMDGNGDPMVVDWRADVSRAFYRATRNDPHGVVLRRRYGFAEGELTSYEDEHLLDTREADITSRILTEEIERPRVGPMRDIVATIQPEQDEVVRTSLERTVCVQGAPGTGKTAVGLHRAAYLLHTYRDRLARTGVLVIGPNQAFLHYIAQVLPTLGEVDVRQVTVAELVDGTGVPPRVTDTPQVAALKGDERMAEVIRRAVWSHVGEPAETLYVTRGTRRWRVPVHEVVEAIAVLRGRGDGYTTARSLLGQRLAHRILLRMEAAGEITDDRVQNAVARSRPVKAYVDELWPALDPVKLVLRLLSEPELLAVAAAGILDADEQARLLWSKPARGPKSAPWSPADAVLVDEAAAALERVPGVGHVVLDEAQDLSPMELRAVARRAGTGSLTVLGDIAQGTTPWATPSWPDALRHLGREDAHLEVLRKGYRVPAAVVDFAARLLPFIAPGIEPPEAVRSNPGRLDVVAADGDLLAAVADAAADVATRIGSIGVIAADDMADQAAAALTAAGVEHGRLADDARVTVVPATLAKGLEYDHVIVIEPARIVAAEPSGLRRLYVVLTRAASSLTVVHDDALPEPLTSREPLVHQGG</sequence>
<feature type="domain" description="UvrD-like helicase ATP-binding" evidence="7">
    <location>
        <begin position="214"/>
        <end position="560"/>
    </location>
</feature>
<evidence type="ECO:0000313" key="9">
    <source>
        <dbReference type="Proteomes" id="UP000294739"/>
    </source>
</evidence>
<dbReference type="InParanoid" id="A0A4R5DIP3"/>
<evidence type="ECO:0000313" key="8">
    <source>
        <dbReference type="EMBL" id="TDE10373.1"/>
    </source>
</evidence>
<dbReference type="AlphaFoldDB" id="A0A4R5DIP3"/>
<dbReference type="Gene3D" id="3.40.50.300">
    <property type="entry name" value="P-loop containing nucleotide triphosphate hydrolases"/>
    <property type="match status" value="2"/>
</dbReference>
<keyword evidence="3 5" id="KW-0347">Helicase</keyword>
<dbReference type="EMBL" id="SMKZ01000014">
    <property type="protein sequence ID" value="TDE10373.1"/>
    <property type="molecule type" value="Genomic_DNA"/>
</dbReference>
<protein>
    <submittedName>
        <fullName evidence="8">AAA family ATPase</fullName>
    </submittedName>
</protein>
<evidence type="ECO:0000256" key="3">
    <source>
        <dbReference type="ARBA" id="ARBA00022806"/>
    </source>
</evidence>
<dbReference type="InterPro" id="IPR014016">
    <property type="entry name" value="UvrD-like_ATP-bd"/>
</dbReference>
<evidence type="ECO:0000256" key="2">
    <source>
        <dbReference type="ARBA" id="ARBA00022801"/>
    </source>
</evidence>
<reference evidence="8 9" key="1">
    <citation type="submission" date="2019-03" db="EMBL/GenBank/DDBJ databases">
        <title>Draft genome sequences of novel Actinobacteria.</title>
        <authorList>
            <person name="Sahin N."/>
            <person name="Ay H."/>
            <person name="Saygin H."/>
        </authorList>
    </citation>
    <scope>NUCLEOTIDE SEQUENCE [LARGE SCALE GENOMIC DNA]</scope>
    <source>
        <strain evidence="8 9">5K138</strain>
    </source>
</reference>
<evidence type="ECO:0000256" key="1">
    <source>
        <dbReference type="ARBA" id="ARBA00022741"/>
    </source>
</evidence>
<feature type="region of interest" description="Disordered" evidence="6">
    <location>
        <begin position="15"/>
        <end position="43"/>
    </location>
</feature>
<dbReference type="GO" id="GO:0005829">
    <property type="term" value="C:cytosol"/>
    <property type="evidence" value="ECO:0007669"/>
    <property type="project" value="TreeGrafter"/>
</dbReference>
<evidence type="ECO:0000259" key="7">
    <source>
        <dbReference type="PROSITE" id="PS51198"/>
    </source>
</evidence>
<dbReference type="GO" id="GO:0005524">
    <property type="term" value="F:ATP binding"/>
    <property type="evidence" value="ECO:0007669"/>
    <property type="project" value="UniProtKB-UniRule"/>
</dbReference>
<dbReference type="Proteomes" id="UP000294739">
    <property type="component" value="Unassembled WGS sequence"/>
</dbReference>
<evidence type="ECO:0000256" key="6">
    <source>
        <dbReference type="SAM" id="MobiDB-lite"/>
    </source>
</evidence>
<evidence type="ECO:0000256" key="5">
    <source>
        <dbReference type="PROSITE-ProRule" id="PRU00560"/>
    </source>
</evidence>
<dbReference type="OrthoDB" id="9787585at2"/>
<dbReference type="PANTHER" id="PTHR11070:SF45">
    <property type="entry name" value="DNA 3'-5' HELICASE"/>
    <property type="match status" value="1"/>
</dbReference>
<dbReference type="GO" id="GO:0043138">
    <property type="term" value="F:3'-5' DNA helicase activity"/>
    <property type="evidence" value="ECO:0007669"/>
    <property type="project" value="TreeGrafter"/>
</dbReference>
<keyword evidence="4 5" id="KW-0067">ATP-binding</keyword>
<proteinExistence type="predicted"/>
<gene>
    <name evidence="8" type="ORF">E1269_11795</name>
</gene>
<dbReference type="RefSeq" id="WP_131894619.1">
    <property type="nucleotide sequence ID" value="NZ_SMKZ01000014.1"/>
</dbReference>
<dbReference type="GO" id="GO:0016787">
    <property type="term" value="F:hydrolase activity"/>
    <property type="evidence" value="ECO:0007669"/>
    <property type="project" value="UniProtKB-UniRule"/>
</dbReference>
<keyword evidence="2 5" id="KW-0378">Hydrolase</keyword>
<dbReference type="InterPro" id="IPR000212">
    <property type="entry name" value="DNA_helicase_UvrD/REP"/>
</dbReference>
<comment type="caution">
    <text evidence="8">The sequence shown here is derived from an EMBL/GenBank/DDBJ whole genome shotgun (WGS) entry which is preliminary data.</text>
</comment>
<dbReference type="PANTHER" id="PTHR11070">
    <property type="entry name" value="UVRD / RECB / PCRA DNA HELICASE FAMILY MEMBER"/>
    <property type="match status" value="1"/>
</dbReference>
<keyword evidence="9" id="KW-1185">Reference proteome</keyword>
<keyword evidence="1 5" id="KW-0547">Nucleotide-binding</keyword>
<dbReference type="GO" id="GO:0003677">
    <property type="term" value="F:DNA binding"/>
    <property type="evidence" value="ECO:0007669"/>
    <property type="project" value="InterPro"/>
</dbReference>
<feature type="binding site" evidence="5">
    <location>
        <begin position="235"/>
        <end position="242"/>
    </location>
    <ligand>
        <name>ATP</name>
        <dbReference type="ChEBI" id="CHEBI:30616"/>
    </ligand>
</feature>
<evidence type="ECO:0000256" key="4">
    <source>
        <dbReference type="ARBA" id="ARBA00022840"/>
    </source>
</evidence>